<keyword evidence="7" id="KW-0863">Zinc-finger</keyword>
<dbReference type="GO" id="GO:0006390">
    <property type="term" value="P:mitochondrial transcription"/>
    <property type="evidence" value="ECO:0007669"/>
    <property type="project" value="TreeGrafter"/>
</dbReference>
<keyword evidence="15" id="KW-1185">Reference proteome</keyword>
<reference evidence="14" key="1">
    <citation type="submission" date="2020-11" db="EMBL/GenBank/DDBJ databases">
        <authorList>
            <person name="Tran Van P."/>
        </authorList>
    </citation>
    <scope>NUCLEOTIDE SEQUENCE</scope>
</reference>
<proteinExistence type="inferred from homology"/>
<evidence type="ECO:0000256" key="12">
    <source>
        <dbReference type="RuleBase" id="RU003805"/>
    </source>
</evidence>
<dbReference type="SMART" id="SM01311">
    <property type="entry name" value="RPOL_N"/>
    <property type="match status" value="1"/>
</dbReference>
<dbReference type="Pfam" id="PF04500">
    <property type="entry name" value="FLYWCH"/>
    <property type="match status" value="1"/>
</dbReference>
<organism evidence="14">
    <name type="scientific">Darwinula stevensoni</name>
    <dbReference type="NCBI Taxonomy" id="69355"/>
    <lineage>
        <taxon>Eukaryota</taxon>
        <taxon>Metazoa</taxon>
        <taxon>Ecdysozoa</taxon>
        <taxon>Arthropoda</taxon>
        <taxon>Crustacea</taxon>
        <taxon>Oligostraca</taxon>
        <taxon>Ostracoda</taxon>
        <taxon>Podocopa</taxon>
        <taxon>Podocopida</taxon>
        <taxon>Darwinulocopina</taxon>
        <taxon>Darwinuloidea</taxon>
        <taxon>Darwinulidae</taxon>
        <taxon>Darwinula</taxon>
    </lineage>
</organism>
<dbReference type="InterPro" id="IPR002092">
    <property type="entry name" value="DNA-dir_Rpol_phage-type"/>
</dbReference>
<evidence type="ECO:0000256" key="4">
    <source>
        <dbReference type="ARBA" id="ARBA00022679"/>
    </source>
</evidence>
<dbReference type="EMBL" id="LR901332">
    <property type="protein sequence ID" value="CAD7248365.1"/>
    <property type="molecule type" value="Genomic_DNA"/>
</dbReference>
<name>A0A7R8XEQ0_9CRUS</name>
<evidence type="ECO:0000256" key="7">
    <source>
        <dbReference type="ARBA" id="ARBA00022771"/>
    </source>
</evidence>
<keyword evidence="9" id="KW-0809">Transit peptide</keyword>
<dbReference type="InterPro" id="IPR002885">
    <property type="entry name" value="PPR_rpt"/>
</dbReference>
<dbReference type="PROSITE" id="PS00900">
    <property type="entry name" value="RNA_POL_PHAGE_1"/>
    <property type="match status" value="1"/>
</dbReference>
<dbReference type="GO" id="GO:0008270">
    <property type="term" value="F:zinc ion binding"/>
    <property type="evidence" value="ECO:0007669"/>
    <property type="project" value="UniProtKB-KW"/>
</dbReference>
<dbReference type="InterPro" id="IPR037159">
    <property type="entry name" value="RNA_POL_N_sf"/>
</dbReference>
<comment type="catalytic activity">
    <reaction evidence="11 12">
        <text>RNA(n) + a ribonucleoside 5'-triphosphate = RNA(n+1) + diphosphate</text>
        <dbReference type="Rhea" id="RHEA:21248"/>
        <dbReference type="Rhea" id="RHEA-COMP:14527"/>
        <dbReference type="Rhea" id="RHEA-COMP:17342"/>
        <dbReference type="ChEBI" id="CHEBI:33019"/>
        <dbReference type="ChEBI" id="CHEBI:61557"/>
        <dbReference type="ChEBI" id="CHEBI:140395"/>
        <dbReference type="EC" id="2.7.7.6"/>
    </reaction>
</comment>
<dbReference type="Pfam" id="PF00940">
    <property type="entry name" value="RNA_pol"/>
    <property type="match status" value="1"/>
</dbReference>
<dbReference type="Gene3D" id="1.25.40.10">
    <property type="entry name" value="Tetratricopeptide repeat domain"/>
    <property type="match status" value="1"/>
</dbReference>
<dbReference type="GO" id="GO:0001018">
    <property type="term" value="F:mitochondrial promoter sequence-specific DNA binding"/>
    <property type="evidence" value="ECO:0007669"/>
    <property type="project" value="TreeGrafter"/>
</dbReference>
<dbReference type="PROSITE" id="PS00489">
    <property type="entry name" value="RNA_POL_PHAGE_2"/>
    <property type="match status" value="1"/>
</dbReference>
<dbReference type="Gene3D" id="2.20.25.240">
    <property type="match status" value="1"/>
</dbReference>
<keyword evidence="6" id="KW-0479">Metal-binding</keyword>
<dbReference type="GO" id="GO:0071897">
    <property type="term" value="P:DNA biosynthetic process"/>
    <property type="evidence" value="ECO:0007669"/>
    <property type="project" value="UniProtKB-ARBA"/>
</dbReference>
<accession>A0A7R8XEQ0</accession>
<evidence type="ECO:0000256" key="2">
    <source>
        <dbReference type="ARBA" id="ARBA00012418"/>
    </source>
</evidence>
<evidence type="ECO:0000256" key="6">
    <source>
        <dbReference type="ARBA" id="ARBA00022723"/>
    </source>
</evidence>
<dbReference type="InterPro" id="IPR043502">
    <property type="entry name" value="DNA/RNA_pol_sf"/>
</dbReference>
<dbReference type="InterPro" id="IPR029262">
    <property type="entry name" value="RPOL_N"/>
</dbReference>
<feature type="domain" description="DNA-directed RNA polymerase N-terminal" evidence="13">
    <location>
        <begin position="534"/>
        <end position="851"/>
    </location>
</feature>
<comment type="function">
    <text evidence="12">DNA-dependent RNA polymerase catalyzes the transcription of DNA into RNA using the four ribonucleoside triphosphates as substrates.</text>
</comment>
<evidence type="ECO:0000313" key="14">
    <source>
        <dbReference type="EMBL" id="CAD7248365.1"/>
    </source>
</evidence>
<dbReference type="PANTHER" id="PTHR10102">
    <property type="entry name" value="DNA-DIRECTED RNA POLYMERASE, MITOCHONDRIAL"/>
    <property type="match status" value="1"/>
</dbReference>
<evidence type="ECO:0000313" key="15">
    <source>
        <dbReference type="Proteomes" id="UP000677054"/>
    </source>
</evidence>
<dbReference type="EC" id="2.7.7.6" evidence="2 12"/>
<keyword evidence="3 12" id="KW-0240">DNA-directed RNA polymerase</keyword>
<evidence type="ECO:0000256" key="10">
    <source>
        <dbReference type="ARBA" id="ARBA00023163"/>
    </source>
</evidence>
<evidence type="ECO:0000256" key="8">
    <source>
        <dbReference type="ARBA" id="ARBA00022833"/>
    </source>
</evidence>
<evidence type="ECO:0000259" key="13">
    <source>
        <dbReference type="SMART" id="SM01311"/>
    </source>
</evidence>
<keyword evidence="10 12" id="KW-0804">Transcription</keyword>
<gene>
    <name evidence="14" type="ORF">DSTB1V02_LOCUS8181</name>
</gene>
<dbReference type="FunFam" id="1.10.287.280:FF:000001">
    <property type="entry name" value="DNA-directed RNA polymerase"/>
    <property type="match status" value="1"/>
</dbReference>
<keyword evidence="4 12" id="KW-0808">Transferase</keyword>
<dbReference type="FunFam" id="1.10.150.20:FF:000031">
    <property type="entry name" value="DNA-directed RNA polymerase"/>
    <property type="match status" value="1"/>
</dbReference>
<dbReference type="Gene3D" id="1.10.287.280">
    <property type="match status" value="1"/>
</dbReference>
<keyword evidence="8" id="KW-0862">Zinc</keyword>
<dbReference type="InterPro" id="IPR046950">
    <property type="entry name" value="DNA-dir_Rpol_C_phage-type"/>
</dbReference>
<dbReference type="PANTHER" id="PTHR10102:SF0">
    <property type="entry name" value="DNA-DIRECTED RNA POLYMERASE, MITOCHONDRIAL"/>
    <property type="match status" value="1"/>
</dbReference>
<evidence type="ECO:0000256" key="1">
    <source>
        <dbReference type="ARBA" id="ARBA00009493"/>
    </source>
</evidence>
<evidence type="ECO:0000256" key="5">
    <source>
        <dbReference type="ARBA" id="ARBA00022695"/>
    </source>
</evidence>
<dbReference type="Gene3D" id="1.10.150.20">
    <property type="entry name" value="5' to 3' exonuclease, C-terminal subdomain"/>
    <property type="match status" value="1"/>
</dbReference>
<evidence type="ECO:0000256" key="9">
    <source>
        <dbReference type="ARBA" id="ARBA00022946"/>
    </source>
</evidence>
<dbReference type="OrthoDB" id="276422at2759"/>
<dbReference type="SUPFAM" id="SSF56672">
    <property type="entry name" value="DNA/RNA polymerases"/>
    <property type="match status" value="1"/>
</dbReference>
<comment type="similarity">
    <text evidence="1 12">Belongs to the phage and mitochondrial RNA polymerase family.</text>
</comment>
<dbReference type="Gene3D" id="1.10.1320.10">
    <property type="entry name" value="DNA-directed RNA polymerase, N-terminal domain"/>
    <property type="match status" value="1"/>
</dbReference>
<dbReference type="EMBL" id="CAJPEV010001815">
    <property type="protein sequence ID" value="CAG0894441.1"/>
    <property type="molecule type" value="Genomic_DNA"/>
</dbReference>
<dbReference type="Proteomes" id="UP000677054">
    <property type="component" value="Unassembled WGS sequence"/>
</dbReference>
<dbReference type="Pfam" id="PF14700">
    <property type="entry name" value="RPOL_N"/>
    <property type="match status" value="1"/>
</dbReference>
<evidence type="ECO:0000256" key="3">
    <source>
        <dbReference type="ARBA" id="ARBA00022478"/>
    </source>
</evidence>
<evidence type="ECO:0000256" key="11">
    <source>
        <dbReference type="ARBA" id="ARBA00048552"/>
    </source>
</evidence>
<dbReference type="NCBIfam" id="TIGR00756">
    <property type="entry name" value="PPR"/>
    <property type="match status" value="1"/>
</dbReference>
<dbReference type="GO" id="GO:0003899">
    <property type="term" value="F:DNA-directed RNA polymerase activity"/>
    <property type="evidence" value="ECO:0007669"/>
    <property type="project" value="UniProtKB-EC"/>
</dbReference>
<dbReference type="GO" id="GO:0034245">
    <property type="term" value="C:mitochondrial DNA-directed RNA polymerase complex"/>
    <property type="evidence" value="ECO:0007669"/>
    <property type="project" value="TreeGrafter"/>
</dbReference>
<dbReference type="InterPro" id="IPR011990">
    <property type="entry name" value="TPR-like_helical_dom_sf"/>
</dbReference>
<dbReference type="InterPro" id="IPR007588">
    <property type="entry name" value="Znf_FLYWCH"/>
</dbReference>
<protein>
    <recommendedName>
        <fullName evidence="2 12">DNA-directed RNA polymerase</fullName>
        <ecNumber evidence="2 12">2.7.7.6</ecNumber>
    </recommendedName>
</protein>
<sequence>METSSMRAEVTSSKVVHEGGTDDSRAVVKKLSVEKVLGVLPAASGITNATLLESSHFALSEELLPRISLTLTKCEGKLEAIEKLLNEPDVTALEIYIQVIASCLRPLRLLQRNMSSMDEVEESLREIHTSLDRIISDWEEVSYKSDKEEMKQSLQSFQEGVKELKDQVLRFDDHSSHEEVEEQEDIISVRNEEGLEKGKKRKGKDLSLSAREREKVAKMKMESLERAGKEVNLARNLKSYLEVCVAPVCPPECAQPVRVCVFLEFVKSEKGKDLLVLEGYLLTQKKMSKDGQRMYWECLYRRYKGNCNFRATTEGEQYVSRIPSSAKRSIFNNLNIADIDPLQDWTILTNPVLVHEEQIHIGKAGKAKSTLVHYVNKAKVDPHAIPIRGVQLFNIVLHALASKGDVDGVREVMQMMAEEKISLTEETFIAALLSIAVKNPKNKLEQVTEILDHMHRHGLDVEALFQDHKLMVEDQERILEAICCVRPGFHPLTGTQDKSYSCQLLHTLNNPSHKLMTSPAEGVMTVEELEKGLKEQLELELSGQISIKSVEAKPSPSHLTLLYRTRLKECEEKWRRDLRKSFMNGVGVLELRHKAHPVWSRSISILPYLHVLSPDSYVDIMIQEIHRLAEGSETFSPSTHILYKSIAAKVMHRYKIQECERYGVVDSLRNFYTAYSKFYLDSHECRQKLPREFWQEALEQKRTLFDLGERSWPPGILYSIGKFLYSLMMREVKFDAFILKKGKSMLKQEVPAFYSIFRRQGHMTKEEVKTHPTLMKLYRGASLDDLTFDAQVAPMLCPPLPWISHTTGGFLLSSAPLIRLPFGARAQMSQLEQTPVRNLYPVLDSLNQLGSIPWIVNDKVLNVVVDVFNKKGDEKLEVPPPPSECPPLPSFSSATTKQERHHIHRQRLALQRKKAEMFSLWCDALYKLSIAHHFRGRVIWFPYNMDFRGRVYPCPPHFNHLGADLTRSLLLFAQGKPLGDQGLNWLKIHVVNLTGKKKRSPISERLAHANEVMPEILDSAENPLSGRRWWMESEEPWQTLAACMELREALMSPNPSEYISHLPIHQDGSCNGLQHYAALGRDLQGAQSVNLAPLPNPQDVYSDVAAIVERERAKDAKEGVVTAKVLEGFVRRKVIKQTIMTTVYGVTRFGARLQIAKQLKDIEEFPQEHQWAASYYLVQKTFLSLQEMFTATRHIQDWLTECARLISAVCGQSVEWVTPLGFPIIQPYHRGLLRGFSLASLDALRSIPFYSMDAYERPNVMKQKNAFPPNFIHSLDSCHMMLTSLFCQSQGLSFVSIHDCFWTHASTVDRMNQICREQFVALHSEPILEDLSRYLIEKYSYSDGEFVGDGSVVEMAKRKLNRVLHQVPAKGSFNLQDVLHSTYFFS</sequence>
<keyword evidence="5 12" id="KW-0548">Nucleotidyltransferase</keyword>